<dbReference type="EMBL" id="CM042060">
    <property type="protein sequence ID" value="KAI3678852.1"/>
    <property type="molecule type" value="Genomic_DNA"/>
</dbReference>
<dbReference type="Proteomes" id="UP001055879">
    <property type="component" value="Linkage Group LG14"/>
</dbReference>
<protein>
    <submittedName>
        <fullName evidence="1">Uncharacterized protein</fullName>
    </submittedName>
</protein>
<comment type="caution">
    <text evidence="1">The sequence shown here is derived from an EMBL/GenBank/DDBJ whole genome shotgun (WGS) entry which is preliminary data.</text>
</comment>
<organism evidence="1 2">
    <name type="scientific">Arctium lappa</name>
    <name type="common">Greater burdock</name>
    <name type="synonym">Lappa major</name>
    <dbReference type="NCBI Taxonomy" id="4217"/>
    <lineage>
        <taxon>Eukaryota</taxon>
        <taxon>Viridiplantae</taxon>
        <taxon>Streptophyta</taxon>
        <taxon>Embryophyta</taxon>
        <taxon>Tracheophyta</taxon>
        <taxon>Spermatophyta</taxon>
        <taxon>Magnoliopsida</taxon>
        <taxon>eudicotyledons</taxon>
        <taxon>Gunneridae</taxon>
        <taxon>Pentapetalae</taxon>
        <taxon>asterids</taxon>
        <taxon>campanulids</taxon>
        <taxon>Asterales</taxon>
        <taxon>Asteraceae</taxon>
        <taxon>Carduoideae</taxon>
        <taxon>Cardueae</taxon>
        <taxon>Arctiinae</taxon>
        <taxon>Arctium</taxon>
    </lineage>
</organism>
<keyword evidence="2" id="KW-1185">Reference proteome</keyword>
<proteinExistence type="predicted"/>
<evidence type="ECO:0000313" key="2">
    <source>
        <dbReference type="Proteomes" id="UP001055879"/>
    </source>
</evidence>
<reference evidence="2" key="1">
    <citation type="journal article" date="2022" name="Mol. Ecol. Resour.">
        <title>The genomes of chicory, endive, great burdock and yacon provide insights into Asteraceae palaeo-polyploidization history and plant inulin production.</title>
        <authorList>
            <person name="Fan W."/>
            <person name="Wang S."/>
            <person name="Wang H."/>
            <person name="Wang A."/>
            <person name="Jiang F."/>
            <person name="Liu H."/>
            <person name="Zhao H."/>
            <person name="Xu D."/>
            <person name="Zhang Y."/>
        </authorList>
    </citation>
    <scope>NUCLEOTIDE SEQUENCE [LARGE SCALE GENOMIC DNA]</scope>
    <source>
        <strain evidence="2">cv. Niubang</strain>
    </source>
</reference>
<reference evidence="1 2" key="2">
    <citation type="journal article" date="2022" name="Mol. Ecol. Resour.">
        <title>The genomes of chicory, endive, great burdock and yacon provide insights into Asteraceae paleo-polyploidization history and plant inulin production.</title>
        <authorList>
            <person name="Fan W."/>
            <person name="Wang S."/>
            <person name="Wang H."/>
            <person name="Wang A."/>
            <person name="Jiang F."/>
            <person name="Liu H."/>
            <person name="Zhao H."/>
            <person name="Xu D."/>
            <person name="Zhang Y."/>
        </authorList>
    </citation>
    <scope>NUCLEOTIDE SEQUENCE [LARGE SCALE GENOMIC DNA]</scope>
    <source>
        <strain evidence="2">cv. Niubang</strain>
        <tissue evidence="1">Leaf</tissue>
    </source>
</reference>
<accession>A0ACB8Y5N2</accession>
<name>A0ACB8Y5N2_ARCLA</name>
<sequence length="179" mass="20056">MMENLVVFLVQLNWFVRRGVLSGCRRVWESDVAVGKGRVLRQRLEGSDRIMASLGLVDYLLLLWVASHFGDGRSNLWHFFVYVTLVYTTACRNFLHRNLVIGQAGSTPDGVQGAELTLPILVSSGFQWLFISILVTQVTGECSLSGTYEGQLVHQWHGSVDAMLINITQSWVPTDGFTH</sequence>
<gene>
    <name evidence="1" type="ORF">L6452_38156</name>
</gene>
<evidence type="ECO:0000313" key="1">
    <source>
        <dbReference type="EMBL" id="KAI3678852.1"/>
    </source>
</evidence>